<gene>
    <name evidence="1" type="ORF">COU29_02095</name>
</gene>
<dbReference type="AlphaFoldDB" id="A0A2M6W6X3"/>
<accession>A0A2M6W6X3</accession>
<protein>
    <submittedName>
        <fullName evidence="1">Uncharacterized protein</fullName>
    </submittedName>
</protein>
<comment type="caution">
    <text evidence="1">The sequence shown here is derived from an EMBL/GenBank/DDBJ whole genome shotgun (WGS) entry which is preliminary data.</text>
</comment>
<evidence type="ECO:0000313" key="2">
    <source>
        <dbReference type="Proteomes" id="UP000231426"/>
    </source>
</evidence>
<reference evidence="2" key="1">
    <citation type="submission" date="2017-09" db="EMBL/GenBank/DDBJ databases">
        <title>Depth-based differentiation of microbial function through sediment-hosted aquifers and enrichment of novel symbionts in the deep terrestrial subsurface.</title>
        <authorList>
            <person name="Probst A.J."/>
            <person name="Ladd B."/>
            <person name="Jarett J.K."/>
            <person name="Geller-Mcgrath D.E."/>
            <person name="Sieber C.M.K."/>
            <person name="Emerson J.B."/>
            <person name="Anantharaman K."/>
            <person name="Thomas B.C."/>
            <person name="Malmstrom R."/>
            <person name="Stieglmeier M."/>
            <person name="Klingl A."/>
            <person name="Woyke T."/>
            <person name="Ryan C.M."/>
            <person name="Banfield J.F."/>
        </authorList>
    </citation>
    <scope>NUCLEOTIDE SEQUENCE [LARGE SCALE GENOMIC DNA]</scope>
</reference>
<name>A0A2M6W6X3_9BACT</name>
<evidence type="ECO:0000313" key="1">
    <source>
        <dbReference type="EMBL" id="PIT88549.1"/>
    </source>
</evidence>
<sequence length="342" mass="40245">MDHKEYIAISKEVAEKLNKHLEKFCKKNPAFGLILKEYTQKRIHLNGIQFYAGFKAANSKEDFAKFFHIPIAIECIMLAAYKTNRILDHKQEVWSSEQKIKETVFGEKIYLSLIFALLEDSKENLGEKYNIVKDLILNLISKIYQGFWFEQNDLNVNFSPLNEILKNWSSKYKKRNILFNGVYDYSSLIGFYIGSGNKSVFEKFENYFKNKDKMSHSAQVVNDVSDYSSVYDENVKSYQDAFSDIRNGIITQPTFELIKDKVILDALKNPQLTKDVSWRKKVMGILIKKNVVVKIKKETEKSYAQNINFWKKIMKVDSELLFNTYSILSRNKYYHEFLNYKK</sequence>
<dbReference type="EMBL" id="PFBV01000003">
    <property type="protein sequence ID" value="PIT88549.1"/>
    <property type="molecule type" value="Genomic_DNA"/>
</dbReference>
<organism evidence="1 2">
    <name type="scientific">Candidatus Magasanikbacteria bacterium CG10_big_fil_rev_8_21_14_0_10_36_32</name>
    <dbReference type="NCBI Taxonomy" id="1974646"/>
    <lineage>
        <taxon>Bacteria</taxon>
        <taxon>Candidatus Magasanikiibacteriota</taxon>
    </lineage>
</organism>
<dbReference type="Proteomes" id="UP000231426">
    <property type="component" value="Unassembled WGS sequence"/>
</dbReference>
<proteinExistence type="predicted"/>